<evidence type="ECO:0000313" key="3">
    <source>
        <dbReference type="Proteomes" id="UP000198931"/>
    </source>
</evidence>
<keyword evidence="1" id="KW-1277">Toxin-antitoxin system</keyword>
<dbReference type="Proteomes" id="UP000198931">
    <property type="component" value="Unassembled WGS sequence"/>
</dbReference>
<evidence type="ECO:0000313" key="2">
    <source>
        <dbReference type="EMBL" id="SFH87401.1"/>
    </source>
</evidence>
<dbReference type="EMBL" id="FOQT01000001">
    <property type="protein sequence ID" value="SFH87401.1"/>
    <property type="molecule type" value="Genomic_DNA"/>
</dbReference>
<name>A0A1I3DLP3_9FLAO</name>
<dbReference type="AlphaFoldDB" id="A0A1I3DLP3"/>
<dbReference type="InterPro" id="IPR035093">
    <property type="entry name" value="RelE/ParE_toxin_dom_sf"/>
</dbReference>
<dbReference type="Gene3D" id="3.30.2310.20">
    <property type="entry name" value="RelE-like"/>
    <property type="match status" value="1"/>
</dbReference>
<sequence>MYNLFLSKEAKEDLYRIYNYGFYKFGELQADKYLNQFYNQFDRIEENPLMFPKVTEQKNIDRFCVCGVDRIFFNILDSEIEIITIVGRQDF</sequence>
<dbReference type="Pfam" id="PF05016">
    <property type="entry name" value="ParE_toxin"/>
    <property type="match status" value="1"/>
</dbReference>
<proteinExistence type="predicted"/>
<dbReference type="STRING" id="1125876.SAMN05443292_0551"/>
<protein>
    <submittedName>
        <fullName evidence="2">Toxin ParE1/3/4</fullName>
    </submittedName>
</protein>
<organism evidence="2 3">
    <name type="scientific">Halpernia frigidisoli</name>
    <dbReference type="NCBI Taxonomy" id="1125876"/>
    <lineage>
        <taxon>Bacteria</taxon>
        <taxon>Pseudomonadati</taxon>
        <taxon>Bacteroidota</taxon>
        <taxon>Flavobacteriia</taxon>
        <taxon>Flavobacteriales</taxon>
        <taxon>Weeksellaceae</taxon>
        <taxon>Chryseobacterium group</taxon>
        <taxon>Halpernia</taxon>
    </lineage>
</organism>
<dbReference type="RefSeq" id="WP_090078621.1">
    <property type="nucleotide sequence ID" value="NZ_FOQT01000001.1"/>
</dbReference>
<gene>
    <name evidence="2" type="ORF">SAMN05443292_0551</name>
</gene>
<reference evidence="2 3" key="1">
    <citation type="submission" date="2016-10" db="EMBL/GenBank/DDBJ databases">
        <authorList>
            <person name="de Groot N.N."/>
        </authorList>
    </citation>
    <scope>NUCLEOTIDE SEQUENCE [LARGE SCALE GENOMIC DNA]</scope>
    <source>
        <strain evidence="2 3">DSM 26000</strain>
    </source>
</reference>
<evidence type="ECO:0000256" key="1">
    <source>
        <dbReference type="ARBA" id="ARBA00022649"/>
    </source>
</evidence>
<keyword evidence="3" id="KW-1185">Reference proteome</keyword>
<accession>A0A1I3DLP3</accession>
<dbReference type="OrthoDB" id="516834at2"/>
<dbReference type="InterPro" id="IPR007712">
    <property type="entry name" value="RelE/ParE_toxin"/>
</dbReference>